<keyword evidence="3" id="KW-1185">Reference proteome</keyword>
<evidence type="ECO:0000313" key="3">
    <source>
        <dbReference type="Proteomes" id="UP000218785"/>
    </source>
</evidence>
<sequence length="125" mass="13764">MSFESNVKLTIALINLDLDAEEQELEARNLLREVKDLDVESAELVAVTETPEGSKSIGGFLVGVLQTEVSLANFKQLLGFLRDRLSNKSIELEVEANGKKLKVKASSQQELVMAIEQAQKFIEGS</sequence>
<dbReference type="EMBL" id="AP018248">
    <property type="protein sequence ID" value="BAY98522.1"/>
    <property type="molecule type" value="Genomic_DNA"/>
</dbReference>
<feature type="coiled-coil region" evidence="1">
    <location>
        <begin position="13"/>
        <end position="40"/>
    </location>
</feature>
<keyword evidence="1" id="KW-0175">Coiled coil</keyword>
<accession>A0A1Z4MYH3</accession>
<dbReference type="KEGG" id="ttq:NIES37_24720"/>
<name>A0A1Z4MYH3_9CYAN</name>
<organism evidence="2 3">
    <name type="scientific">Tolypothrix tenuis PCC 7101</name>
    <dbReference type="NCBI Taxonomy" id="231146"/>
    <lineage>
        <taxon>Bacteria</taxon>
        <taxon>Bacillati</taxon>
        <taxon>Cyanobacteriota</taxon>
        <taxon>Cyanophyceae</taxon>
        <taxon>Nostocales</taxon>
        <taxon>Tolypothrichaceae</taxon>
        <taxon>Tolypothrix</taxon>
    </lineage>
</organism>
<evidence type="ECO:0000313" key="2">
    <source>
        <dbReference type="EMBL" id="BAY98522.1"/>
    </source>
</evidence>
<dbReference type="RefSeq" id="WP_096575983.1">
    <property type="nucleotide sequence ID" value="NZ_CAWNJS010000001.1"/>
</dbReference>
<gene>
    <name evidence="2" type="ORF">NIES37_24720</name>
</gene>
<proteinExistence type="predicted"/>
<evidence type="ECO:0000256" key="1">
    <source>
        <dbReference type="SAM" id="Coils"/>
    </source>
</evidence>
<dbReference type="Proteomes" id="UP000218785">
    <property type="component" value="Chromosome"/>
</dbReference>
<dbReference type="AlphaFoldDB" id="A0A1Z4MYH3"/>
<reference evidence="2 3" key="1">
    <citation type="submission" date="2017-06" db="EMBL/GenBank/DDBJ databases">
        <title>Genome sequencing of cyanobaciteial culture collection at National Institute for Environmental Studies (NIES).</title>
        <authorList>
            <person name="Hirose Y."/>
            <person name="Shimura Y."/>
            <person name="Fujisawa T."/>
            <person name="Nakamura Y."/>
            <person name="Kawachi M."/>
        </authorList>
    </citation>
    <scope>NUCLEOTIDE SEQUENCE [LARGE SCALE GENOMIC DNA]</scope>
    <source>
        <strain evidence="2 3">NIES-37</strain>
    </source>
</reference>
<protein>
    <submittedName>
        <fullName evidence="2">Uncharacterized protein</fullName>
    </submittedName>
</protein>